<keyword evidence="3" id="KW-1185">Reference proteome</keyword>
<evidence type="ECO:0000313" key="3">
    <source>
        <dbReference type="Proteomes" id="UP000048965"/>
    </source>
</evidence>
<accession>A0A0P4RAS9</accession>
<feature type="compositionally biased region" description="Gly residues" evidence="1">
    <location>
        <begin position="57"/>
        <end position="66"/>
    </location>
</feature>
<dbReference type="RefSeq" id="WP_042156320.1">
    <property type="nucleotide sequence ID" value="NZ_BBNO01000005.1"/>
</dbReference>
<name>A0A0P4RAS9_9ACTN</name>
<dbReference type="EMBL" id="BBNO01000005">
    <property type="protein sequence ID" value="GAO09689.1"/>
    <property type="molecule type" value="Genomic_DNA"/>
</dbReference>
<organism evidence="2 3">
    <name type="scientific">Streptomyces lydicamycinicus</name>
    <dbReference type="NCBI Taxonomy" id="1546107"/>
    <lineage>
        <taxon>Bacteria</taxon>
        <taxon>Bacillati</taxon>
        <taxon>Actinomycetota</taxon>
        <taxon>Actinomycetes</taxon>
        <taxon>Kitasatosporales</taxon>
        <taxon>Streptomycetaceae</taxon>
        <taxon>Streptomyces</taxon>
    </lineage>
</organism>
<dbReference type="Proteomes" id="UP000048965">
    <property type="component" value="Unassembled WGS sequence"/>
</dbReference>
<evidence type="ECO:0000313" key="2">
    <source>
        <dbReference type="EMBL" id="GAO09689.1"/>
    </source>
</evidence>
<reference evidence="3" key="1">
    <citation type="submission" date="2014-09" db="EMBL/GenBank/DDBJ databases">
        <title>Whole genome shotgun sequence of Streptomyces sp. NBRC 110027.</title>
        <authorList>
            <person name="Komaki H."/>
            <person name="Ichikawa N."/>
            <person name="Katano-Makiyama Y."/>
            <person name="Hosoyama A."/>
            <person name="Hashimoto M."/>
            <person name="Uohara A."/>
            <person name="Kitahashi Y."/>
            <person name="Ohji S."/>
            <person name="Kimura A."/>
            <person name="Yamazoe A."/>
            <person name="Igarashi Y."/>
            <person name="Fujita N."/>
        </authorList>
    </citation>
    <scope>NUCLEOTIDE SEQUENCE [LARGE SCALE GENOMIC DNA]</scope>
    <source>
        <strain evidence="3">NBRC 110027</strain>
    </source>
</reference>
<reference evidence="2 3" key="2">
    <citation type="journal article" date="2015" name="Stand. Genomic Sci.">
        <title>Draft genome sequence of marine-derived Streptomyces sp. TP-A0598, a producer of anti-MRSA antibiotic lydicamycins.</title>
        <authorList>
            <person name="Komaki H."/>
            <person name="Ichikawa N."/>
            <person name="Hosoyama A."/>
            <person name="Fujita N."/>
            <person name="Igarashi Y."/>
        </authorList>
    </citation>
    <scope>NUCLEOTIDE SEQUENCE [LARGE SCALE GENOMIC DNA]</scope>
    <source>
        <strain evidence="2 3">NBRC 110027</strain>
    </source>
</reference>
<gene>
    <name evidence="2" type="ORF">TPA0598_05_04110</name>
</gene>
<sequence length="66" mass="6591">MVARQADHVVYLSTDVADLADGAQAASFVCAPARRLGDARAPASDGPLTAPDRGRPAGNGGGVSRS</sequence>
<evidence type="ECO:0000256" key="1">
    <source>
        <dbReference type="SAM" id="MobiDB-lite"/>
    </source>
</evidence>
<dbReference type="AlphaFoldDB" id="A0A0P4RAS9"/>
<proteinExistence type="predicted"/>
<comment type="caution">
    <text evidence="2">The sequence shown here is derived from an EMBL/GenBank/DDBJ whole genome shotgun (WGS) entry which is preliminary data.</text>
</comment>
<feature type="region of interest" description="Disordered" evidence="1">
    <location>
        <begin position="38"/>
        <end position="66"/>
    </location>
</feature>
<protein>
    <submittedName>
        <fullName evidence="2">Uncharacterized protein</fullName>
    </submittedName>
</protein>